<keyword evidence="4 5" id="KW-0472">Membrane</keyword>
<evidence type="ECO:0000313" key="6">
    <source>
        <dbReference type="EMBL" id="DAE03719.1"/>
    </source>
</evidence>
<dbReference type="InterPro" id="IPR006480">
    <property type="entry name" value="Phage_holin_4_1"/>
</dbReference>
<protein>
    <submittedName>
        <fullName evidence="6">Holin</fullName>
    </submittedName>
</protein>
<name>A0A8S5P956_9CAUD</name>
<sequence>MNAPDKITEIKGAATAITAIITGLIGWAGWAVMLFLALVIIDWTTGSCAAKKAGDWNSARSREGRWHKVGEIVAVVAAFMCDLALKIGMQGLGITLPIDYETLFGPLVTMWYIFTEIGSIAENAQALGAPVPDWLTSGIKKLKDKTDDIGNK</sequence>
<evidence type="ECO:0000256" key="3">
    <source>
        <dbReference type="ARBA" id="ARBA00022989"/>
    </source>
</evidence>
<dbReference type="Pfam" id="PF05105">
    <property type="entry name" value="Phage_holin_4_1"/>
    <property type="match status" value="1"/>
</dbReference>
<dbReference type="GO" id="GO:0033644">
    <property type="term" value="C:host cell membrane"/>
    <property type="evidence" value="ECO:0007669"/>
    <property type="project" value="UniProtKB-SubCell"/>
</dbReference>
<evidence type="ECO:0000256" key="2">
    <source>
        <dbReference type="ARBA" id="ARBA00022692"/>
    </source>
</evidence>
<evidence type="ECO:0000256" key="4">
    <source>
        <dbReference type="ARBA" id="ARBA00023136"/>
    </source>
</evidence>
<reference evidence="6" key="1">
    <citation type="journal article" date="2021" name="Proc. Natl. Acad. Sci. U.S.A.">
        <title>A Catalog of Tens of Thousands of Viruses from Human Metagenomes Reveals Hidden Associations with Chronic Diseases.</title>
        <authorList>
            <person name="Tisza M.J."/>
            <person name="Buck C.B."/>
        </authorList>
    </citation>
    <scope>NUCLEOTIDE SEQUENCE</scope>
    <source>
        <strain evidence="6">Ct3D84</strain>
    </source>
</reference>
<dbReference type="NCBIfam" id="TIGR01593">
    <property type="entry name" value="holin_tox_secr"/>
    <property type="match status" value="1"/>
</dbReference>
<feature type="transmembrane region" description="Helical" evidence="5">
    <location>
        <begin position="12"/>
        <end position="41"/>
    </location>
</feature>
<dbReference type="EMBL" id="BK015371">
    <property type="protein sequence ID" value="DAE03719.1"/>
    <property type="molecule type" value="Genomic_DNA"/>
</dbReference>
<organism evidence="6">
    <name type="scientific">Myoviridae sp. ct3D84</name>
    <dbReference type="NCBI Taxonomy" id="2825023"/>
    <lineage>
        <taxon>Viruses</taxon>
        <taxon>Duplodnaviria</taxon>
        <taxon>Heunggongvirae</taxon>
        <taxon>Uroviricota</taxon>
        <taxon>Caudoviricetes</taxon>
    </lineage>
</organism>
<keyword evidence="3 5" id="KW-1133">Transmembrane helix</keyword>
<evidence type="ECO:0000256" key="1">
    <source>
        <dbReference type="ARBA" id="ARBA00004301"/>
    </source>
</evidence>
<proteinExistence type="predicted"/>
<accession>A0A8S5P956</accession>
<keyword evidence="2 5" id="KW-0812">Transmembrane</keyword>
<evidence type="ECO:0000256" key="5">
    <source>
        <dbReference type="SAM" id="Phobius"/>
    </source>
</evidence>
<comment type="subcellular location">
    <subcellularLocation>
        <location evidence="1">Host membrane</location>
        <topology evidence="1">Multi-pass membrane protein</topology>
    </subcellularLocation>
</comment>